<dbReference type="GO" id="GO:0042026">
    <property type="term" value="P:protein refolding"/>
    <property type="evidence" value="ECO:0007669"/>
    <property type="project" value="TreeGrafter"/>
</dbReference>
<keyword evidence="4" id="KW-0143">Chaperone</keyword>
<evidence type="ECO:0000313" key="7">
    <source>
        <dbReference type="Proteomes" id="UP000442694"/>
    </source>
</evidence>
<organism evidence="6 7">
    <name type="scientific">Fluviispira multicolorata</name>
    <dbReference type="NCBI Taxonomy" id="2654512"/>
    <lineage>
        <taxon>Bacteria</taxon>
        <taxon>Pseudomonadati</taxon>
        <taxon>Bdellovibrionota</taxon>
        <taxon>Oligoflexia</taxon>
        <taxon>Silvanigrellales</taxon>
        <taxon>Silvanigrellaceae</taxon>
        <taxon>Fluviispira</taxon>
    </lineage>
</organism>
<keyword evidence="7" id="KW-1185">Reference proteome</keyword>
<dbReference type="AlphaFoldDB" id="A0A833N464"/>
<evidence type="ECO:0000256" key="1">
    <source>
        <dbReference type="ARBA" id="ARBA00022490"/>
    </source>
</evidence>
<dbReference type="PANTHER" id="PTHR30111">
    <property type="entry name" value="33 KDA CHAPERONIN"/>
    <property type="match status" value="1"/>
</dbReference>
<dbReference type="GO" id="GO:0044183">
    <property type="term" value="F:protein folding chaperone"/>
    <property type="evidence" value="ECO:0007669"/>
    <property type="project" value="TreeGrafter"/>
</dbReference>
<evidence type="ECO:0000256" key="5">
    <source>
        <dbReference type="ARBA" id="ARBA00023284"/>
    </source>
</evidence>
<dbReference type="Pfam" id="PF01430">
    <property type="entry name" value="HSP33"/>
    <property type="match status" value="1"/>
</dbReference>
<name>A0A833N464_9BACT</name>
<keyword evidence="3" id="KW-1015">Disulfide bond</keyword>
<dbReference type="RefSeq" id="WP_152213009.1">
    <property type="nucleotide sequence ID" value="NZ_WFLN01000006.1"/>
</dbReference>
<sequence>MFQDYLFFAVDTKVQYCYRMLHLSNLMQEVKNIHHLNVPRALLLADSMLGCVLLSSVLDYEERINLRIQCSGDFTIGAETTFQAETKGYIECEESTPLVQSLDKGENLIAELQVRSLRSQRNNVGLSEGFTSSQTNSIEVALNEHLQSSFQMNTTLHLSSWIDDLSGEIQAFGVIYQELPGISEEATQKLRNHIQGLPSMRDLFYENNDPDILAQKLIPDAIKAVKSINPKLVCSCSQEKVEGVLVTLPLDELKDIINKSENIEMKCHYCSTNYHVPIEKVMQMYASRNYSPDNSSEIN</sequence>
<reference evidence="6 7" key="1">
    <citation type="submission" date="2019-10" db="EMBL/GenBank/DDBJ databases">
        <title>New genus of Silvanigrellaceae.</title>
        <authorList>
            <person name="Pitt A."/>
            <person name="Hahn M.W."/>
        </authorList>
    </citation>
    <scope>NUCLEOTIDE SEQUENCE [LARGE SCALE GENOMIC DNA]</scope>
    <source>
        <strain evidence="6 7">33A1-SZDP</strain>
    </source>
</reference>
<dbReference type="SUPFAM" id="SSF64397">
    <property type="entry name" value="Hsp33 domain"/>
    <property type="match status" value="1"/>
</dbReference>
<dbReference type="Proteomes" id="UP000442694">
    <property type="component" value="Unassembled WGS sequence"/>
</dbReference>
<dbReference type="EMBL" id="WFLN01000006">
    <property type="protein sequence ID" value="KAB8031084.1"/>
    <property type="molecule type" value="Genomic_DNA"/>
</dbReference>
<keyword evidence="5" id="KW-0676">Redox-active center</keyword>
<evidence type="ECO:0000256" key="2">
    <source>
        <dbReference type="ARBA" id="ARBA00022833"/>
    </source>
</evidence>
<protein>
    <recommendedName>
        <fullName evidence="8">Molecular chaperone Hsp33</fullName>
    </recommendedName>
</protein>
<evidence type="ECO:0008006" key="8">
    <source>
        <dbReference type="Google" id="ProtNLM"/>
    </source>
</evidence>
<dbReference type="InterPro" id="IPR016153">
    <property type="entry name" value="Heat_shock_Hsp33_N"/>
</dbReference>
<dbReference type="SUPFAM" id="SSF118352">
    <property type="entry name" value="HSP33 redox switch-like"/>
    <property type="match status" value="1"/>
</dbReference>
<evidence type="ECO:0000256" key="4">
    <source>
        <dbReference type="ARBA" id="ARBA00023186"/>
    </source>
</evidence>
<proteinExistence type="predicted"/>
<dbReference type="Gene3D" id="3.90.1280.10">
    <property type="entry name" value="HSP33 redox switch-like"/>
    <property type="match status" value="1"/>
</dbReference>
<accession>A0A833N464</accession>
<dbReference type="Gene3D" id="3.55.30.10">
    <property type="entry name" value="Hsp33 domain"/>
    <property type="match status" value="1"/>
</dbReference>
<dbReference type="GO" id="GO:0051082">
    <property type="term" value="F:unfolded protein binding"/>
    <property type="evidence" value="ECO:0007669"/>
    <property type="project" value="InterPro"/>
</dbReference>
<evidence type="ECO:0000256" key="3">
    <source>
        <dbReference type="ARBA" id="ARBA00023157"/>
    </source>
</evidence>
<comment type="caution">
    <text evidence="6">The sequence shown here is derived from an EMBL/GenBank/DDBJ whole genome shotgun (WGS) entry which is preliminary data.</text>
</comment>
<keyword evidence="1" id="KW-0963">Cytoplasm</keyword>
<dbReference type="PANTHER" id="PTHR30111:SF1">
    <property type="entry name" value="33 KDA CHAPERONIN"/>
    <property type="match status" value="1"/>
</dbReference>
<dbReference type="InterPro" id="IPR016154">
    <property type="entry name" value="Heat_shock_Hsp33_C"/>
</dbReference>
<keyword evidence="2" id="KW-0862">Zinc</keyword>
<gene>
    <name evidence="6" type="ORF">GCL57_08950</name>
</gene>
<dbReference type="InterPro" id="IPR000397">
    <property type="entry name" value="Heat_shock_Hsp33"/>
</dbReference>
<dbReference type="GO" id="GO:0005737">
    <property type="term" value="C:cytoplasm"/>
    <property type="evidence" value="ECO:0007669"/>
    <property type="project" value="InterPro"/>
</dbReference>
<evidence type="ECO:0000313" key="6">
    <source>
        <dbReference type="EMBL" id="KAB8031084.1"/>
    </source>
</evidence>